<dbReference type="InterPro" id="IPR023631">
    <property type="entry name" value="Amidase_dom"/>
</dbReference>
<evidence type="ECO:0000256" key="1">
    <source>
        <dbReference type="ARBA" id="ARBA00001311"/>
    </source>
</evidence>
<dbReference type="OrthoDB" id="5175573at2"/>
<dbReference type="EC" id="3.5.1.4" evidence="3"/>
<dbReference type="GO" id="GO:0016740">
    <property type="term" value="F:transferase activity"/>
    <property type="evidence" value="ECO:0007669"/>
    <property type="project" value="UniProtKB-KW"/>
</dbReference>
<dbReference type="PANTHER" id="PTHR11895:SF7">
    <property type="entry name" value="GLUTAMYL-TRNA(GLN) AMIDOTRANSFERASE SUBUNIT A, MITOCHONDRIAL"/>
    <property type="match status" value="1"/>
</dbReference>
<dbReference type="PANTHER" id="PTHR11895">
    <property type="entry name" value="TRANSAMIDASE"/>
    <property type="match status" value="1"/>
</dbReference>
<dbReference type="KEGG" id="cted:CTEST_12490"/>
<evidence type="ECO:0000313" key="5">
    <source>
        <dbReference type="EMBL" id="AKK09904.1"/>
    </source>
</evidence>
<name>A0A0G3H981_9CORY</name>
<evidence type="ECO:0000256" key="3">
    <source>
        <dbReference type="ARBA" id="ARBA00012922"/>
    </source>
</evidence>
<reference evidence="6" key="2">
    <citation type="submission" date="2015-05" db="EMBL/GenBank/DDBJ databases">
        <title>Complete genome sequence of Corynebacterium testudinoris DSM 44614, recovered from necrotic lesions in the mouth of a tortoise.</title>
        <authorList>
            <person name="Ruckert C."/>
            <person name="Albersmeier A."/>
            <person name="Winkler A."/>
            <person name="Tauch A."/>
        </authorList>
    </citation>
    <scope>NUCLEOTIDE SEQUENCE [LARGE SCALE GENOMIC DNA]</scope>
    <source>
        <strain evidence="6">DSM 44614</strain>
    </source>
</reference>
<comment type="catalytic activity">
    <reaction evidence="1">
        <text>a monocarboxylic acid amide + H2O = a monocarboxylate + NH4(+)</text>
        <dbReference type="Rhea" id="RHEA:12020"/>
        <dbReference type="ChEBI" id="CHEBI:15377"/>
        <dbReference type="ChEBI" id="CHEBI:28938"/>
        <dbReference type="ChEBI" id="CHEBI:35757"/>
        <dbReference type="ChEBI" id="CHEBI:83628"/>
        <dbReference type="EC" id="3.5.1.4"/>
    </reaction>
</comment>
<dbReference type="Proteomes" id="UP000035540">
    <property type="component" value="Chromosome"/>
</dbReference>
<dbReference type="InterPro" id="IPR036928">
    <property type="entry name" value="AS_sf"/>
</dbReference>
<dbReference type="PATRIC" id="fig|136857.5.peg.2467"/>
<dbReference type="STRING" id="136857.CTEST_12490"/>
<evidence type="ECO:0000259" key="4">
    <source>
        <dbReference type="Pfam" id="PF01425"/>
    </source>
</evidence>
<dbReference type="Pfam" id="PF01425">
    <property type="entry name" value="Amidase"/>
    <property type="match status" value="1"/>
</dbReference>
<protein>
    <recommendedName>
        <fullName evidence="3">amidase</fullName>
        <ecNumber evidence="3">3.5.1.4</ecNumber>
    </recommendedName>
</protein>
<dbReference type="GO" id="GO:0004040">
    <property type="term" value="F:amidase activity"/>
    <property type="evidence" value="ECO:0007669"/>
    <property type="project" value="UniProtKB-EC"/>
</dbReference>
<accession>A0A0G3H981</accession>
<gene>
    <name evidence="5" type="ORF">CTEST_12490</name>
</gene>
<feature type="domain" description="Amidase" evidence="4">
    <location>
        <begin position="23"/>
        <end position="199"/>
    </location>
</feature>
<dbReference type="SUPFAM" id="SSF75304">
    <property type="entry name" value="Amidase signature (AS) enzymes"/>
    <property type="match status" value="1"/>
</dbReference>
<evidence type="ECO:0000313" key="6">
    <source>
        <dbReference type="Proteomes" id="UP000035540"/>
    </source>
</evidence>
<comment type="similarity">
    <text evidence="2">Belongs to the amidase family.</text>
</comment>
<dbReference type="EMBL" id="CP011545">
    <property type="protein sequence ID" value="AKK09904.1"/>
    <property type="molecule type" value="Genomic_DNA"/>
</dbReference>
<dbReference type="InterPro" id="IPR000120">
    <property type="entry name" value="Amidase"/>
</dbReference>
<keyword evidence="5" id="KW-0378">Hydrolase</keyword>
<proteinExistence type="inferred from homology"/>
<dbReference type="Gene3D" id="3.90.1300.10">
    <property type="entry name" value="Amidase signature (AS) domain"/>
    <property type="match status" value="1"/>
</dbReference>
<sequence length="410" mass="42358">MVSSVRATVAALRRGELTATSQVEELARRLDGLTPAEHGLSHLDLDAAYSAAMLIDAVPPAHRSRLHGVLMPIKDLSNVAGMPTTSGSARRARLAHHNDVVVEELLAEGVIIPGKSAAAELGLTIYTEPPGLAFPDNPLWPGRTPAGSSGGAAVLVARGILPAAHASDGGGSIRVPAAACGVVGFKPSAPQLAAQGFITRTVDDAAFLHGHPVGVGPRRRIGVLAEPLFAEAEVDDLMLAALTSAASVLASAGHEVVAVDPYPQAAETFAAFRTIFTAKLVGLRGPTEGIVAWLRAHGRAVTRSQFAEATAHAAALPSLLAVNWGVDAIVTPMTTTAAPPPIGYFTDLEPEENFLAQTRWSPWGSLFNMSGRGAISVPWTVAGGPPVGVHLGSITLDDASLLQLAGELER</sequence>
<organism evidence="5 6">
    <name type="scientific">Corynebacterium testudinoris</name>
    <dbReference type="NCBI Taxonomy" id="136857"/>
    <lineage>
        <taxon>Bacteria</taxon>
        <taxon>Bacillati</taxon>
        <taxon>Actinomycetota</taxon>
        <taxon>Actinomycetes</taxon>
        <taxon>Mycobacteriales</taxon>
        <taxon>Corynebacteriaceae</taxon>
        <taxon>Corynebacterium</taxon>
    </lineage>
</organism>
<keyword evidence="6" id="KW-1185">Reference proteome</keyword>
<reference evidence="5 6" key="1">
    <citation type="journal article" date="2015" name="Genome Announc.">
        <title>Complete Genome Sequence of the Type Strain Corynebacterium testudinoris DSM 44614, Recovered from Necrotic Lesions in the Mouth of a Tortoise.</title>
        <authorList>
            <person name="Ruckert C."/>
            <person name="Kriete M."/>
            <person name="Jaenicke S."/>
            <person name="Winkler A."/>
            <person name="Tauch A."/>
        </authorList>
    </citation>
    <scope>NUCLEOTIDE SEQUENCE [LARGE SCALE GENOMIC DNA]</scope>
    <source>
        <strain evidence="5 6">DSM 44614</strain>
    </source>
</reference>
<keyword evidence="5" id="KW-0808">Transferase</keyword>
<evidence type="ECO:0000256" key="2">
    <source>
        <dbReference type="ARBA" id="ARBA00009199"/>
    </source>
</evidence>
<dbReference type="AlphaFoldDB" id="A0A0G3H981"/>